<accession>A0A9W6D6C8</accession>
<dbReference type="PANTHER" id="PTHR43030">
    <property type="entry name" value="PHOSPHOENOLPYRUVATE SYNTHASE"/>
    <property type="match status" value="1"/>
</dbReference>
<dbReference type="Gene3D" id="3.50.30.10">
    <property type="entry name" value="Phosphohistidine domain"/>
    <property type="match status" value="1"/>
</dbReference>
<dbReference type="InterPro" id="IPR002192">
    <property type="entry name" value="PPDK_AMP/ATP-bd"/>
</dbReference>
<feature type="region of interest" description="Disordered" evidence="15">
    <location>
        <begin position="776"/>
        <end position="797"/>
    </location>
</feature>
<dbReference type="Pfam" id="PF01326">
    <property type="entry name" value="PPDK_N"/>
    <property type="match status" value="1"/>
</dbReference>
<dbReference type="InterPro" id="IPR008279">
    <property type="entry name" value="PEP-util_enz_mobile_dom"/>
</dbReference>
<evidence type="ECO:0000256" key="2">
    <source>
        <dbReference type="ARBA" id="ARBA00002988"/>
    </source>
</evidence>
<evidence type="ECO:0000256" key="13">
    <source>
        <dbReference type="ARBA" id="ARBA00033470"/>
    </source>
</evidence>
<evidence type="ECO:0000313" key="19">
    <source>
        <dbReference type="Proteomes" id="UP001144372"/>
    </source>
</evidence>
<keyword evidence="7" id="KW-0808">Transferase</keyword>
<evidence type="ECO:0000256" key="5">
    <source>
        <dbReference type="ARBA" id="ARBA00011996"/>
    </source>
</evidence>
<evidence type="ECO:0000259" key="16">
    <source>
        <dbReference type="Pfam" id="PF00391"/>
    </source>
</evidence>
<dbReference type="EMBL" id="BSDR01000001">
    <property type="protein sequence ID" value="GLI34421.1"/>
    <property type="molecule type" value="Genomic_DNA"/>
</dbReference>
<keyword evidence="11" id="KW-0067">ATP-binding</keyword>
<evidence type="ECO:0000256" key="3">
    <source>
        <dbReference type="ARBA" id="ARBA00004742"/>
    </source>
</evidence>
<keyword evidence="9" id="KW-0547">Nucleotide-binding</keyword>
<evidence type="ECO:0000256" key="7">
    <source>
        <dbReference type="ARBA" id="ARBA00022679"/>
    </source>
</evidence>
<feature type="domain" description="Pyruvate phosphate dikinase AMP/ATP-binding" evidence="17">
    <location>
        <begin position="85"/>
        <end position="174"/>
    </location>
</feature>
<gene>
    <name evidence="18" type="ORF">DAMNIGENAA_18540</name>
</gene>
<keyword evidence="10" id="KW-0418">Kinase</keyword>
<name>A0A9W6D6C8_9BACT</name>
<evidence type="ECO:0000256" key="10">
    <source>
        <dbReference type="ARBA" id="ARBA00022777"/>
    </source>
</evidence>
<evidence type="ECO:0000256" key="9">
    <source>
        <dbReference type="ARBA" id="ARBA00022741"/>
    </source>
</evidence>
<evidence type="ECO:0000256" key="6">
    <source>
        <dbReference type="ARBA" id="ARBA00021623"/>
    </source>
</evidence>
<evidence type="ECO:0000256" key="8">
    <source>
        <dbReference type="ARBA" id="ARBA00022723"/>
    </source>
</evidence>
<dbReference type="InterPro" id="IPR006319">
    <property type="entry name" value="PEP_synth"/>
</dbReference>
<feature type="compositionally biased region" description="Basic and acidic residues" evidence="15">
    <location>
        <begin position="788"/>
        <end position="797"/>
    </location>
</feature>
<dbReference type="SUPFAM" id="SSF56059">
    <property type="entry name" value="Glutathione synthetase ATP-binding domain-like"/>
    <property type="match status" value="1"/>
</dbReference>
<evidence type="ECO:0000256" key="11">
    <source>
        <dbReference type="ARBA" id="ARBA00022840"/>
    </source>
</evidence>
<keyword evidence="8" id="KW-0479">Metal-binding</keyword>
<comment type="caution">
    <text evidence="18">The sequence shown here is derived from an EMBL/GenBank/DDBJ whole genome shotgun (WGS) entry which is preliminary data.</text>
</comment>
<evidence type="ECO:0000256" key="14">
    <source>
        <dbReference type="ARBA" id="ARBA00047700"/>
    </source>
</evidence>
<reference evidence="18" key="1">
    <citation type="submission" date="2022-12" db="EMBL/GenBank/DDBJ databases">
        <title>Reference genome sequencing for broad-spectrum identification of bacterial and archaeal isolates by mass spectrometry.</title>
        <authorList>
            <person name="Sekiguchi Y."/>
            <person name="Tourlousse D.M."/>
        </authorList>
    </citation>
    <scope>NUCLEOTIDE SEQUENCE</scope>
    <source>
        <strain evidence="18">ASRB1</strain>
    </source>
</reference>
<dbReference type="GO" id="GO:0008986">
    <property type="term" value="F:pyruvate, water dikinase activity"/>
    <property type="evidence" value="ECO:0007669"/>
    <property type="project" value="InterPro"/>
</dbReference>
<feature type="domain" description="PEP-utilising enzyme mobile" evidence="16">
    <location>
        <begin position="409"/>
        <end position="477"/>
    </location>
</feature>
<evidence type="ECO:0000256" key="1">
    <source>
        <dbReference type="ARBA" id="ARBA00001946"/>
    </source>
</evidence>
<dbReference type="Proteomes" id="UP001144372">
    <property type="component" value="Unassembled WGS sequence"/>
</dbReference>
<dbReference type="RefSeq" id="WP_281793673.1">
    <property type="nucleotide sequence ID" value="NZ_BSDR01000001.1"/>
</dbReference>
<proteinExistence type="inferred from homology"/>
<evidence type="ECO:0000256" key="12">
    <source>
        <dbReference type="ARBA" id="ARBA00022842"/>
    </source>
</evidence>
<dbReference type="InterPro" id="IPR013815">
    <property type="entry name" value="ATP_grasp_subdomain_1"/>
</dbReference>
<comment type="similarity">
    <text evidence="4">Belongs to the PEP-utilizing enzyme family.</text>
</comment>
<comment type="catalytic activity">
    <reaction evidence="14">
        <text>pyruvate + ATP + H2O = phosphoenolpyruvate + AMP + phosphate + 2 H(+)</text>
        <dbReference type="Rhea" id="RHEA:11364"/>
        <dbReference type="ChEBI" id="CHEBI:15361"/>
        <dbReference type="ChEBI" id="CHEBI:15377"/>
        <dbReference type="ChEBI" id="CHEBI:15378"/>
        <dbReference type="ChEBI" id="CHEBI:30616"/>
        <dbReference type="ChEBI" id="CHEBI:43474"/>
        <dbReference type="ChEBI" id="CHEBI:58702"/>
        <dbReference type="ChEBI" id="CHEBI:456215"/>
        <dbReference type="EC" id="2.7.9.2"/>
    </reaction>
</comment>
<evidence type="ECO:0000259" key="17">
    <source>
        <dbReference type="Pfam" id="PF01326"/>
    </source>
</evidence>
<sequence length="797" mass="88993">MDRALGGEYIFDRAFLESSVHELSDAVYQVVYSLNALSQNEYPRLFDRFQTVKDILDDILRGGAGPFASSLVLAYPVLGWEMEPLVGMFNICLAEARHRYELCAPDGFAVTAAGCRLFFEENGFLKEASYGSDPNAVKETFSRARIPTELENAIQSETQALLERCGSGIRLSVRVCPAGGLDMGQHPLVGIHNVSPRDILDACKLELAEYASRLTEWNESRVAVALGIHETVPVSFTGKVSTVSETVSTVKTLWITAAPEDHPEEIENYWVSRSFPYNLLQSDVLPKASGENSQDRAKDPSSFQGIPYRGSAWMEPSFLQSIALSATTIERMLGFPFELRWGKSESENPVILDIYPMCQMEEESHFPEDLTDILRHADLLLQGGETAQAGIAYGRVVHVSEIDSEEDIPYGAIAVTRKASPQFSSLLRRVSALITEIGTPGGHLATIAREMRVPAIFGATDALKILRTGWEVTVDAGERSVYKGRIEPLLSYRSSGAELCPTDPEYVVLRGLLRWIMPLNLIDPESQEFSIENCRTYHDIIHFAHERSIEELIHVQSRKDLMGNLPSRRLELDIPMEIHVLQVDGETSLKAPDAVRMEEVTSEPLLAFLEGLSQKDLWNQSVLSLKVKDIFSGIDRTYAAIAGPPEHMGRNLAIIASEYMNLSLHLGYHSSIVDTYLSDNPGRNYIYFRFVGGFADERRRVRRVNLIQAVLEKMGFKMAVKGDLLVANLRMTSKEESVSILESLGGLTAFTRQLDVTMVSENRVEDLVQLFLSKMSRSSQSNQDEETEHEKLPEEDP</sequence>
<dbReference type="InterPro" id="IPR036637">
    <property type="entry name" value="Phosphohistidine_dom_sf"/>
</dbReference>
<evidence type="ECO:0000313" key="18">
    <source>
        <dbReference type="EMBL" id="GLI34421.1"/>
    </source>
</evidence>
<dbReference type="Pfam" id="PF00391">
    <property type="entry name" value="PEP-utilizers"/>
    <property type="match status" value="1"/>
</dbReference>
<organism evidence="18 19">
    <name type="scientific">Desulforhabdus amnigena</name>
    <dbReference type="NCBI Taxonomy" id="40218"/>
    <lineage>
        <taxon>Bacteria</taxon>
        <taxon>Pseudomonadati</taxon>
        <taxon>Thermodesulfobacteriota</taxon>
        <taxon>Syntrophobacteria</taxon>
        <taxon>Syntrophobacterales</taxon>
        <taxon>Syntrophobacteraceae</taxon>
        <taxon>Desulforhabdus</taxon>
    </lineage>
</organism>
<dbReference type="AlphaFoldDB" id="A0A9W6D6C8"/>
<dbReference type="Gene3D" id="3.30.1490.20">
    <property type="entry name" value="ATP-grasp fold, A domain"/>
    <property type="match status" value="1"/>
</dbReference>
<dbReference type="EC" id="2.7.9.2" evidence="5"/>
<evidence type="ECO:0000256" key="15">
    <source>
        <dbReference type="SAM" id="MobiDB-lite"/>
    </source>
</evidence>
<dbReference type="PANTHER" id="PTHR43030:SF1">
    <property type="entry name" value="PHOSPHOENOLPYRUVATE SYNTHASE"/>
    <property type="match status" value="1"/>
</dbReference>
<keyword evidence="12" id="KW-0460">Magnesium</keyword>
<dbReference type="SUPFAM" id="SSF52009">
    <property type="entry name" value="Phosphohistidine domain"/>
    <property type="match status" value="1"/>
</dbReference>
<comment type="pathway">
    <text evidence="3">Carbohydrate biosynthesis; gluconeogenesis.</text>
</comment>
<comment type="cofactor">
    <cofactor evidence="1">
        <name>Mg(2+)</name>
        <dbReference type="ChEBI" id="CHEBI:18420"/>
    </cofactor>
</comment>
<dbReference type="GO" id="GO:0005524">
    <property type="term" value="F:ATP binding"/>
    <property type="evidence" value="ECO:0007669"/>
    <property type="project" value="UniProtKB-KW"/>
</dbReference>
<evidence type="ECO:0000256" key="4">
    <source>
        <dbReference type="ARBA" id="ARBA00007837"/>
    </source>
</evidence>
<comment type="function">
    <text evidence="2">Catalyzes the phosphorylation of pyruvate to phosphoenolpyruvate.</text>
</comment>
<protein>
    <recommendedName>
        <fullName evidence="6">Phosphoenolpyruvate synthase</fullName>
        <ecNumber evidence="5">2.7.9.2</ecNumber>
    </recommendedName>
    <alternativeName>
        <fullName evidence="13">Pyruvate, water dikinase</fullName>
    </alternativeName>
</protein>
<keyword evidence="19" id="KW-1185">Reference proteome</keyword>